<feature type="compositionally biased region" description="Polar residues" evidence="10">
    <location>
        <begin position="999"/>
        <end position="1011"/>
    </location>
</feature>
<feature type="compositionally biased region" description="Polar residues" evidence="10">
    <location>
        <begin position="782"/>
        <end position="797"/>
    </location>
</feature>
<evidence type="ECO:0000256" key="6">
    <source>
        <dbReference type="ARBA" id="ARBA00023038"/>
    </source>
</evidence>
<feature type="compositionally biased region" description="Low complexity" evidence="10">
    <location>
        <begin position="1214"/>
        <end position="1224"/>
    </location>
</feature>
<dbReference type="Pfam" id="PF02209">
    <property type="entry name" value="VHP"/>
    <property type="match status" value="1"/>
</dbReference>
<dbReference type="InterPro" id="IPR001781">
    <property type="entry name" value="Znf_LIM"/>
</dbReference>
<dbReference type="Proteomes" id="UP001292079">
    <property type="component" value="Unassembled WGS sequence"/>
</dbReference>
<keyword evidence="5 9" id="KW-0862">Zinc</keyword>
<evidence type="ECO:0000313" key="14">
    <source>
        <dbReference type="Proteomes" id="UP001292079"/>
    </source>
</evidence>
<dbReference type="PROSITE" id="PS00478">
    <property type="entry name" value="LIM_DOMAIN_1"/>
    <property type="match status" value="1"/>
</dbReference>
<dbReference type="SMART" id="SM00132">
    <property type="entry name" value="LIM"/>
    <property type="match status" value="2"/>
</dbReference>
<feature type="region of interest" description="Disordered" evidence="10">
    <location>
        <begin position="1202"/>
        <end position="1225"/>
    </location>
</feature>
<dbReference type="InterPro" id="IPR001130">
    <property type="entry name" value="TatD-like"/>
</dbReference>
<comment type="similarity">
    <text evidence="1">Belongs to the metallo-dependent hydrolases superfamily. TatD-type hydrolase family.</text>
</comment>
<feature type="region of interest" description="Disordered" evidence="10">
    <location>
        <begin position="769"/>
        <end position="800"/>
    </location>
</feature>
<dbReference type="PROSITE" id="PS51089">
    <property type="entry name" value="HP"/>
    <property type="match status" value="1"/>
</dbReference>
<feature type="compositionally biased region" description="Polar residues" evidence="10">
    <location>
        <begin position="881"/>
        <end position="898"/>
    </location>
</feature>
<dbReference type="Gene3D" id="1.10.950.10">
    <property type="entry name" value="Villin headpiece domain"/>
    <property type="match status" value="1"/>
</dbReference>
<feature type="domain" description="LIM zinc-binding" evidence="11">
    <location>
        <begin position="330"/>
        <end position="388"/>
    </location>
</feature>
<protein>
    <recommendedName>
        <fullName evidence="7">Deoxyribonuclease TATDN1</fullName>
    </recommendedName>
</protein>
<gene>
    <name evidence="13" type="ORF">MN116_004547</name>
</gene>
<name>A0AAE2D4Z5_SCHME</name>
<feature type="compositionally biased region" description="Low complexity" evidence="10">
    <location>
        <begin position="478"/>
        <end position="490"/>
    </location>
</feature>
<dbReference type="GO" id="GO:0046872">
    <property type="term" value="F:metal ion binding"/>
    <property type="evidence" value="ECO:0007669"/>
    <property type="project" value="UniProtKB-KW"/>
</dbReference>
<dbReference type="Gene3D" id="3.20.20.140">
    <property type="entry name" value="Metal-dependent hydrolases"/>
    <property type="match status" value="1"/>
</dbReference>
<keyword evidence="4" id="KW-0378">Hydrolase</keyword>
<reference evidence="13" key="1">
    <citation type="submission" date="2022-04" db="EMBL/GenBank/DDBJ databases">
        <authorList>
            <person name="Xu L."/>
            <person name="Lv Z."/>
        </authorList>
    </citation>
    <scope>NUCLEOTIDE SEQUENCE</scope>
    <source>
        <strain evidence="13">LV_2022a</strain>
    </source>
</reference>
<dbReference type="PANTHER" id="PTHR10060">
    <property type="entry name" value="TATD FAMILY DEOXYRIBONUCLEASE"/>
    <property type="match status" value="1"/>
</dbReference>
<dbReference type="SUPFAM" id="SSF47050">
    <property type="entry name" value="VHP, Villin headpiece domain"/>
    <property type="match status" value="1"/>
</dbReference>
<dbReference type="CDD" id="cd09327">
    <property type="entry name" value="LIM1_abLIM"/>
    <property type="match status" value="1"/>
</dbReference>
<organism evidence="13 14">
    <name type="scientific">Schistosoma mekongi</name>
    <name type="common">Parasitic worm</name>
    <dbReference type="NCBI Taxonomy" id="38744"/>
    <lineage>
        <taxon>Eukaryota</taxon>
        <taxon>Metazoa</taxon>
        <taxon>Spiralia</taxon>
        <taxon>Lophotrochozoa</taxon>
        <taxon>Platyhelminthes</taxon>
        <taxon>Trematoda</taxon>
        <taxon>Digenea</taxon>
        <taxon>Strigeidida</taxon>
        <taxon>Schistosomatoidea</taxon>
        <taxon>Schistosomatidae</taxon>
        <taxon>Schistosoma</taxon>
    </lineage>
</organism>
<dbReference type="GO" id="GO:0003779">
    <property type="term" value="F:actin binding"/>
    <property type="evidence" value="ECO:0007669"/>
    <property type="project" value="InterPro"/>
</dbReference>
<evidence type="ECO:0000256" key="4">
    <source>
        <dbReference type="ARBA" id="ARBA00022801"/>
    </source>
</evidence>
<feature type="region of interest" description="Disordered" evidence="10">
    <location>
        <begin position="878"/>
        <end position="901"/>
    </location>
</feature>
<dbReference type="SMART" id="SM00153">
    <property type="entry name" value="VHP"/>
    <property type="match status" value="1"/>
</dbReference>
<feature type="domain" description="LIM zinc-binding" evidence="11">
    <location>
        <begin position="389"/>
        <end position="449"/>
    </location>
</feature>
<dbReference type="InterPro" id="IPR032466">
    <property type="entry name" value="Metal_Hydrolase"/>
</dbReference>
<keyword evidence="6 9" id="KW-0440">LIM domain</keyword>
<dbReference type="PANTHER" id="PTHR10060:SF15">
    <property type="entry name" value="DEOXYRIBONUCLEASE TATDN1"/>
    <property type="match status" value="1"/>
</dbReference>
<dbReference type="InterPro" id="IPR003128">
    <property type="entry name" value="Villin_headpiece"/>
</dbReference>
<evidence type="ECO:0000259" key="12">
    <source>
        <dbReference type="PROSITE" id="PS51089"/>
    </source>
</evidence>
<dbReference type="PROSITE" id="PS01091">
    <property type="entry name" value="TATD_3"/>
    <property type="match status" value="1"/>
</dbReference>
<keyword evidence="14" id="KW-1185">Reference proteome</keyword>
<evidence type="ECO:0000256" key="10">
    <source>
        <dbReference type="SAM" id="MobiDB-lite"/>
    </source>
</evidence>
<evidence type="ECO:0000256" key="3">
    <source>
        <dbReference type="ARBA" id="ARBA00022723"/>
    </source>
</evidence>
<dbReference type="GO" id="GO:0008296">
    <property type="term" value="F:3'-5'-DNA exonuclease activity"/>
    <property type="evidence" value="ECO:0007669"/>
    <property type="project" value="TreeGrafter"/>
</dbReference>
<dbReference type="InterPro" id="IPR036886">
    <property type="entry name" value="Villin_headpiece_dom_sf"/>
</dbReference>
<dbReference type="PROSITE" id="PS50023">
    <property type="entry name" value="LIM_DOMAIN_2"/>
    <property type="match status" value="2"/>
</dbReference>
<dbReference type="InterPro" id="IPR018228">
    <property type="entry name" value="DNase_TatD-rel_CS"/>
</dbReference>
<feature type="region of interest" description="Disordered" evidence="10">
    <location>
        <begin position="464"/>
        <end position="506"/>
    </location>
</feature>
<sequence>MKRLVDIGANLTDKVFTGVYRGVRQHENDYQNVLYRARKCGVEKIIITGGSLTDSAEAISLCESDRDLFCTVGCHPTRCLEFSEDPENYLMRLKDLILTTNKVVAVGECGLDYDREEFCPKDIQKKYFDIQLKLASDVNLPLFLHCRAAHEDFLEMAKSAREKYFQDKPLRGVVHSFDGTDKMVECFTNMGLYIGVNGCSLKNQDNLEVVQKIPIDRLLLETDAPWCDIRRTHAGYSFVKTHPIYHKHNSWDELCMIKGRNEPANLLQVLEVVAAVKGYEAINAFEIKAYQQAVSCEQGVSFNYAEYGLLFCQDIWDTFSLKGYEKMVKVYCTVCNKRCKGDVLKIEQQFVHYKCFQCLKCRKNLKQGGFFVKDKKFYCPNDYQTEFGVRCETCHGYVEGEVVTVLGKTFHTHCFRCTTCRRLFNSGERTTIVDGSYYCMSCSSNLTNGSVMHNMVDSGAAPITNGTGGISPQVMNRSSSSSPLSTSPSSKINPSNALSLLSSSQSKTMPAIKTSYTTPTRYPVNHTNSISDSHNHNHQQQTFISDNNLKSFTSLNDQLSVQIQENGCSIPDSEYHKQKLDEHGFGPVTVDTLLSTTPGQTISPNSFTPSACERRMCPPGVDYGRQYPISYLQLSEQGFTAIMSSEELNPGVNENVGRRSRSLARSNFSPSHISSQNQHVSRRDVVRSATSNSVPYRHPNDSDMQKKVNGYCQSKPPSYSGTSISVGAGNTPISLTCRPKRDIYIRQRQLSPGSTSLGSGVMGFRRSERMNSSTLPPGLESIRQSTGRYSCRSTPNVTGKRGMTQLAESLVRPRVDRTASPPSATLYWSEARRLASFPSARLPDSNSLPAIDRYDFPAPPSPAVVMIDKRREKRMTGTMGLDSQNGTLRNGTMTSVDTDCTDRDPALNAKLDRIDAEIETLKRLGESSGITAALIQELEASKLHVHEADLDPISASRSPNANVEPSYKTRYRRHGYTSPSRDTRRDRRSGHNLSYRLEYSSTGGRSGTIPSFPSRYNHDYSARQHGQYMRSTYSAPRPGYTSGILYGRAVSLPRPFIGVENGDTLLDQGTLSGHAPVASSCIRGSLSTTLRTIPSHQGYHPSGHSNHSYDAINGPDRTVTVSESLNTNFIESDSRPIGFHDSSLTTSGLSMDGLIAESGDDITITSPHNGYFMKSGTVSGLPSSVTGLRPVGLPPHHPYHHHYKSSSAMRRGRTSTPAPATSSSGMGYLTDPDLLDIDAYPSVQSWLRPTTSSSKYDKSFKTYPYEKLKLSSNQLLKGVDRTQLECYLSLEEFERLFKMCPDTFQRLPEWKRNDLKKKLDLL</sequence>
<evidence type="ECO:0000256" key="5">
    <source>
        <dbReference type="ARBA" id="ARBA00022833"/>
    </source>
</evidence>
<evidence type="ECO:0000256" key="9">
    <source>
        <dbReference type="PROSITE-ProRule" id="PRU00125"/>
    </source>
</evidence>
<dbReference type="PROSITE" id="PS01090">
    <property type="entry name" value="TATD_2"/>
    <property type="match status" value="1"/>
</dbReference>
<evidence type="ECO:0000256" key="8">
    <source>
        <dbReference type="ARBA" id="ARBA00045223"/>
    </source>
</evidence>
<dbReference type="SUPFAM" id="SSF57716">
    <property type="entry name" value="Glucocorticoid receptor-like (DNA-binding domain)"/>
    <property type="match status" value="1"/>
</dbReference>
<dbReference type="GO" id="GO:0007010">
    <property type="term" value="P:cytoskeleton organization"/>
    <property type="evidence" value="ECO:0007669"/>
    <property type="project" value="InterPro"/>
</dbReference>
<dbReference type="Pfam" id="PF00412">
    <property type="entry name" value="LIM"/>
    <property type="match status" value="2"/>
</dbReference>
<dbReference type="Gene3D" id="2.10.110.10">
    <property type="entry name" value="Cysteine Rich Protein"/>
    <property type="match status" value="2"/>
</dbReference>
<proteinExistence type="inferred from homology"/>
<feature type="domain" description="HP" evidence="12">
    <location>
        <begin position="1257"/>
        <end position="1322"/>
    </location>
</feature>
<dbReference type="InterPro" id="IPR050891">
    <property type="entry name" value="TatD-type_Hydrolase"/>
</dbReference>
<feature type="compositionally biased region" description="Polar residues" evidence="10">
    <location>
        <begin position="663"/>
        <end position="679"/>
    </location>
</feature>
<reference evidence="13" key="2">
    <citation type="journal article" date="2023" name="Infect Dis Poverty">
        <title>Chromosome-scale genome of the human blood fluke Schistosoma mekongi and its implications for public health.</title>
        <authorList>
            <person name="Zhou M."/>
            <person name="Xu L."/>
            <person name="Xu D."/>
            <person name="Chen W."/>
            <person name="Khan J."/>
            <person name="Hu Y."/>
            <person name="Huang H."/>
            <person name="Wei H."/>
            <person name="Zhang Y."/>
            <person name="Chusongsang P."/>
            <person name="Tanasarnprasert K."/>
            <person name="Hu X."/>
            <person name="Limpanont Y."/>
            <person name="Lv Z."/>
        </authorList>
    </citation>
    <scope>NUCLEOTIDE SEQUENCE</scope>
    <source>
        <strain evidence="13">LV_2022a</strain>
    </source>
</reference>
<dbReference type="SUPFAM" id="SSF51556">
    <property type="entry name" value="Metallo-dependent hydrolases"/>
    <property type="match status" value="1"/>
</dbReference>
<evidence type="ECO:0000256" key="1">
    <source>
        <dbReference type="ARBA" id="ARBA00009275"/>
    </source>
</evidence>
<comment type="caution">
    <text evidence="13">The sequence shown here is derived from an EMBL/GenBank/DDBJ whole genome shotgun (WGS) entry which is preliminary data.</text>
</comment>
<evidence type="ECO:0000313" key="13">
    <source>
        <dbReference type="EMBL" id="KAK4471387.1"/>
    </source>
</evidence>
<keyword evidence="3 9" id="KW-0479">Metal-binding</keyword>
<accession>A0AAE2D4Z5</accession>
<evidence type="ECO:0000259" key="11">
    <source>
        <dbReference type="PROSITE" id="PS50023"/>
    </source>
</evidence>
<feature type="region of interest" description="Disordered" evidence="10">
    <location>
        <begin position="652"/>
        <end position="706"/>
    </location>
</feature>
<keyword evidence="2" id="KW-0540">Nuclease</keyword>
<dbReference type="CDD" id="cd09328">
    <property type="entry name" value="LIM2_abLIM"/>
    <property type="match status" value="1"/>
</dbReference>
<dbReference type="GO" id="GO:0005829">
    <property type="term" value="C:cytosol"/>
    <property type="evidence" value="ECO:0007669"/>
    <property type="project" value="TreeGrafter"/>
</dbReference>
<dbReference type="EMBL" id="JALJAT010000003">
    <property type="protein sequence ID" value="KAK4471387.1"/>
    <property type="molecule type" value="Genomic_DNA"/>
</dbReference>
<dbReference type="Pfam" id="PF01026">
    <property type="entry name" value="TatD_DNase"/>
    <property type="match status" value="1"/>
</dbReference>
<dbReference type="CDD" id="cd01310">
    <property type="entry name" value="TatD_DNAse"/>
    <property type="match status" value="1"/>
</dbReference>
<feature type="region of interest" description="Disordered" evidence="10">
    <location>
        <begin position="951"/>
        <end position="1013"/>
    </location>
</feature>
<comment type="function">
    <text evidence="8">Deoxyribonuclease which catalyzes (in vitro) the decatenation of kinetoplast DNA, which are circular DNA catenated to each other, producing linear DNA molecules. Plays an important role in chromosomal segregation and cell cycle progression during eye development probably via its DNA decatenation activity.</text>
</comment>
<evidence type="ECO:0000256" key="7">
    <source>
        <dbReference type="ARBA" id="ARBA00039767"/>
    </source>
</evidence>
<evidence type="ECO:0000256" key="2">
    <source>
        <dbReference type="ARBA" id="ARBA00022722"/>
    </source>
</evidence>